<feature type="compositionally biased region" description="Polar residues" evidence="1">
    <location>
        <begin position="19"/>
        <end position="29"/>
    </location>
</feature>
<accession>A0AAD4V3U4</accession>
<comment type="caution">
    <text evidence="2">The sequence shown here is derived from an EMBL/GenBank/DDBJ whole genome shotgun (WGS) entry which is preliminary data.</text>
</comment>
<dbReference type="EMBL" id="JAJFAZ020000007">
    <property type="protein sequence ID" value="KAI5317306.1"/>
    <property type="molecule type" value="Genomic_DNA"/>
</dbReference>
<evidence type="ECO:0008006" key="4">
    <source>
        <dbReference type="Google" id="ProtNLM"/>
    </source>
</evidence>
<organism evidence="2 3">
    <name type="scientific">Prunus dulcis</name>
    <name type="common">Almond</name>
    <name type="synonym">Amygdalus dulcis</name>
    <dbReference type="NCBI Taxonomy" id="3755"/>
    <lineage>
        <taxon>Eukaryota</taxon>
        <taxon>Viridiplantae</taxon>
        <taxon>Streptophyta</taxon>
        <taxon>Embryophyta</taxon>
        <taxon>Tracheophyta</taxon>
        <taxon>Spermatophyta</taxon>
        <taxon>Magnoliopsida</taxon>
        <taxon>eudicotyledons</taxon>
        <taxon>Gunneridae</taxon>
        <taxon>Pentapetalae</taxon>
        <taxon>rosids</taxon>
        <taxon>fabids</taxon>
        <taxon>Rosales</taxon>
        <taxon>Rosaceae</taxon>
        <taxon>Amygdaloideae</taxon>
        <taxon>Amygdaleae</taxon>
        <taxon>Prunus</taxon>
    </lineage>
</organism>
<keyword evidence="3" id="KW-1185">Reference proteome</keyword>
<dbReference type="Proteomes" id="UP001054821">
    <property type="component" value="Chromosome 7"/>
</dbReference>
<reference evidence="2 3" key="1">
    <citation type="journal article" date="2022" name="G3 (Bethesda)">
        <title>Whole-genome sequence and methylome profiling of the almond [Prunus dulcis (Mill.) D.A. Webb] cultivar 'Nonpareil'.</title>
        <authorList>
            <person name="D'Amico-Willman K.M."/>
            <person name="Ouma W.Z."/>
            <person name="Meulia T."/>
            <person name="Sideli G.M."/>
            <person name="Gradziel T.M."/>
            <person name="Fresnedo-Ramirez J."/>
        </authorList>
    </citation>
    <scope>NUCLEOTIDE SEQUENCE [LARGE SCALE GENOMIC DNA]</scope>
    <source>
        <strain evidence="2">Clone GOH B32 T37-40</strain>
    </source>
</reference>
<name>A0AAD4V3U4_PRUDU</name>
<protein>
    <recommendedName>
        <fullName evidence="4">Retrotransposon gag domain-containing protein</fullName>
    </recommendedName>
</protein>
<evidence type="ECO:0000313" key="3">
    <source>
        <dbReference type="Proteomes" id="UP001054821"/>
    </source>
</evidence>
<dbReference type="AlphaFoldDB" id="A0AAD4V3U4"/>
<sequence length="170" mass="18657">MSDTLAEIGERLEWLKSNTFENSVSASAQTSSVEEDNSSSSPTSVDSFDNSNSDREEDMAGNNDDNRALEDYAQPVIPNSPSCILLPTEARNNDLKSSHFHMLPSFYGLPNVDPLAHIKEFYNVVGGLPLQGVSEANLRMRVSPYTLKDRAKSWLMTLAPGSLTTWDAVA</sequence>
<feature type="region of interest" description="Disordered" evidence="1">
    <location>
        <begin position="19"/>
        <end position="72"/>
    </location>
</feature>
<evidence type="ECO:0000256" key="1">
    <source>
        <dbReference type="SAM" id="MobiDB-lite"/>
    </source>
</evidence>
<evidence type="ECO:0000313" key="2">
    <source>
        <dbReference type="EMBL" id="KAI5317306.1"/>
    </source>
</evidence>
<gene>
    <name evidence="2" type="ORF">L3X38_037013</name>
</gene>
<feature type="compositionally biased region" description="Low complexity" evidence="1">
    <location>
        <begin position="38"/>
        <end position="51"/>
    </location>
</feature>
<proteinExistence type="predicted"/>